<dbReference type="InterPro" id="IPR000748">
    <property type="entry name" value="PsdUridine_synth_RsuA/RluB/E/F"/>
</dbReference>
<dbReference type="SUPFAM" id="SSF55174">
    <property type="entry name" value="Alpha-L RNA-binding motif"/>
    <property type="match status" value="1"/>
</dbReference>
<dbReference type="InterPro" id="IPR050343">
    <property type="entry name" value="RsuA_PseudoU_synthase"/>
</dbReference>
<dbReference type="NCBIfam" id="TIGR00093">
    <property type="entry name" value="pseudouridine synthase"/>
    <property type="match status" value="1"/>
</dbReference>
<feature type="domain" description="RNA-binding S4" evidence="10">
    <location>
        <begin position="34"/>
        <end position="103"/>
    </location>
</feature>
<accession>A0A0K6IR43</accession>
<evidence type="ECO:0000256" key="5">
    <source>
        <dbReference type="ARBA" id="ARBA00036944"/>
    </source>
</evidence>
<dbReference type="GO" id="GO:0003723">
    <property type="term" value="F:RNA binding"/>
    <property type="evidence" value="ECO:0007669"/>
    <property type="project" value="UniProtKB-KW"/>
</dbReference>
<evidence type="ECO:0000259" key="10">
    <source>
        <dbReference type="SMART" id="SM00363"/>
    </source>
</evidence>
<dbReference type="Gene3D" id="3.10.290.10">
    <property type="entry name" value="RNA-binding S4 domain"/>
    <property type="match status" value="1"/>
</dbReference>
<dbReference type="InterPro" id="IPR018496">
    <property type="entry name" value="PsdUridine_synth_RsuA/RluB_CS"/>
</dbReference>
<dbReference type="InterPro" id="IPR020094">
    <property type="entry name" value="TruA/RsuA/RluB/E/F_N"/>
</dbReference>
<comment type="function">
    <text evidence="6">Responsible for synthesis of pseudouridine from uracil-2605 in 23S ribosomal RNA.</text>
</comment>
<evidence type="ECO:0000256" key="8">
    <source>
        <dbReference type="RuleBase" id="RU003887"/>
    </source>
</evidence>
<dbReference type="Pfam" id="PF01479">
    <property type="entry name" value="S4"/>
    <property type="match status" value="1"/>
</dbReference>
<keyword evidence="4 8" id="KW-0413">Isomerase</keyword>
<dbReference type="PROSITE" id="PS01149">
    <property type="entry name" value="PSI_RSU"/>
    <property type="match status" value="1"/>
</dbReference>
<dbReference type="FunFam" id="3.30.70.1560:FF:000001">
    <property type="entry name" value="Pseudouridine synthase"/>
    <property type="match status" value="1"/>
</dbReference>
<dbReference type="FunFam" id="3.10.290.10:FF:000003">
    <property type="entry name" value="Pseudouridine synthase"/>
    <property type="match status" value="1"/>
</dbReference>
<dbReference type="PROSITE" id="PS50889">
    <property type="entry name" value="S4"/>
    <property type="match status" value="1"/>
</dbReference>
<evidence type="ECO:0000256" key="7">
    <source>
        <dbReference type="PROSITE-ProRule" id="PRU00182"/>
    </source>
</evidence>
<comment type="catalytic activity">
    <reaction evidence="5">
        <text>uridine(2605) in 23S rRNA = pseudouridine(2605) in 23S rRNA</text>
        <dbReference type="Rhea" id="RHEA:42520"/>
        <dbReference type="Rhea" id="RHEA-COMP:10095"/>
        <dbReference type="Rhea" id="RHEA-COMP:10096"/>
        <dbReference type="ChEBI" id="CHEBI:65314"/>
        <dbReference type="ChEBI" id="CHEBI:65315"/>
        <dbReference type="EC" id="5.4.99.22"/>
    </reaction>
</comment>
<evidence type="ECO:0000313" key="11">
    <source>
        <dbReference type="EMBL" id="CUB05568.1"/>
    </source>
</evidence>
<dbReference type="InterPro" id="IPR042092">
    <property type="entry name" value="PsdUridine_s_RsuA/RluB/E/F_cat"/>
</dbReference>
<dbReference type="InterPro" id="IPR006145">
    <property type="entry name" value="PsdUridine_synth_RsuA/RluA"/>
</dbReference>
<keyword evidence="12" id="KW-1185">Reference proteome</keyword>
<dbReference type="NCBIfam" id="NF007976">
    <property type="entry name" value="PRK10700.1"/>
    <property type="match status" value="1"/>
</dbReference>
<dbReference type="CDD" id="cd00165">
    <property type="entry name" value="S4"/>
    <property type="match status" value="1"/>
</dbReference>
<dbReference type="InterPro" id="IPR020103">
    <property type="entry name" value="PsdUridine_synth_cat_dom_sf"/>
</dbReference>
<evidence type="ECO:0000256" key="2">
    <source>
        <dbReference type="ARBA" id="ARBA00022552"/>
    </source>
</evidence>
<dbReference type="GO" id="GO:0160139">
    <property type="term" value="F:23S rRNA pseudouridine(2605) synthase activity"/>
    <property type="evidence" value="ECO:0007669"/>
    <property type="project" value="UniProtKB-EC"/>
</dbReference>
<reference evidence="12" key="1">
    <citation type="submission" date="2015-08" db="EMBL/GenBank/DDBJ databases">
        <authorList>
            <person name="Babu N.S."/>
            <person name="Beckwith C.J."/>
            <person name="Beseler K.G."/>
            <person name="Brison A."/>
            <person name="Carone J.V."/>
            <person name="Caskin T.P."/>
            <person name="Diamond M."/>
            <person name="Durham M.E."/>
            <person name="Foxe J.M."/>
            <person name="Go M."/>
            <person name="Henderson B.A."/>
            <person name="Jones I.B."/>
            <person name="McGettigan J.A."/>
            <person name="Micheletti S.J."/>
            <person name="Nasrallah M.E."/>
            <person name="Ortiz D."/>
            <person name="Piller C.R."/>
            <person name="Privatt S.R."/>
            <person name="Schneider S.L."/>
            <person name="Sharp S."/>
            <person name="Smith T.C."/>
            <person name="Stanton J.D."/>
            <person name="Ullery H.E."/>
            <person name="Wilson R.J."/>
            <person name="Serrano M.G."/>
            <person name="Buck G."/>
            <person name="Lee V."/>
            <person name="Wang Y."/>
            <person name="Carvalho R."/>
            <person name="Voegtly L."/>
            <person name="Shi R."/>
            <person name="Duckworth R."/>
            <person name="Johnson A."/>
            <person name="Loviza R."/>
            <person name="Walstead R."/>
            <person name="Shah Z."/>
            <person name="Kiflezghi M."/>
            <person name="Wade K."/>
            <person name="Ball S.L."/>
            <person name="Bradley K.W."/>
            <person name="Asai D.J."/>
            <person name="Bowman C.A."/>
            <person name="Russell D.A."/>
            <person name="Pope W.H."/>
            <person name="Jacobs-Sera D."/>
            <person name="Hendrix R.W."/>
            <person name="Hatfull G.F."/>
        </authorList>
    </citation>
    <scope>NUCLEOTIDE SEQUENCE [LARGE SCALE GENOMIC DNA]</scope>
    <source>
        <strain evidence="12">JCM 19170</strain>
    </source>
</reference>
<dbReference type="GO" id="GO:0005829">
    <property type="term" value="C:cytosol"/>
    <property type="evidence" value="ECO:0007669"/>
    <property type="project" value="UniProtKB-ARBA"/>
</dbReference>
<keyword evidence="3 7" id="KW-0694">RNA-binding</keyword>
<dbReference type="Gene3D" id="3.30.70.580">
    <property type="entry name" value="Pseudouridine synthase I, catalytic domain, N-terminal subdomain"/>
    <property type="match status" value="1"/>
</dbReference>
<gene>
    <name evidence="11" type="ORF">Ga0061068_10241</name>
</gene>
<dbReference type="PANTHER" id="PTHR47683">
    <property type="entry name" value="PSEUDOURIDINE SYNTHASE FAMILY PROTEIN-RELATED"/>
    <property type="match status" value="1"/>
</dbReference>
<protein>
    <recommendedName>
        <fullName evidence="8">Pseudouridine synthase</fullName>
        <ecNumber evidence="8">5.4.99.-</ecNumber>
    </recommendedName>
</protein>
<dbReference type="Gene3D" id="3.30.70.1560">
    <property type="entry name" value="Alpha-L RNA-binding motif"/>
    <property type="match status" value="1"/>
</dbReference>
<dbReference type="GO" id="GO:0000455">
    <property type="term" value="P:enzyme-directed rRNA pseudouridine synthesis"/>
    <property type="evidence" value="ECO:0007669"/>
    <property type="project" value="UniProtKB-ARBA"/>
</dbReference>
<name>A0A0K6IR43_9PROT</name>
<evidence type="ECO:0000256" key="4">
    <source>
        <dbReference type="ARBA" id="ARBA00023235"/>
    </source>
</evidence>
<organism evidence="11 12">
    <name type="scientific">Tepidiphilus thermophilus</name>
    <dbReference type="NCBI Taxonomy" id="876478"/>
    <lineage>
        <taxon>Bacteria</taxon>
        <taxon>Pseudomonadati</taxon>
        <taxon>Pseudomonadota</taxon>
        <taxon>Hydrogenophilia</taxon>
        <taxon>Hydrogenophilales</taxon>
        <taxon>Hydrogenophilaceae</taxon>
        <taxon>Tepidiphilus</taxon>
    </lineage>
</organism>
<dbReference type="EC" id="5.4.99.-" evidence="8"/>
<dbReference type="PANTHER" id="PTHR47683:SF3">
    <property type="entry name" value="RIBOSOMAL LARGE SUBUNIT PSEUDOURIDINE SYNTHASE B"/>
    <property type="match status" value="1"/>
</dbReference>
<evidence type="ECO:0000256" key="1">
    <source>
        <dbReference type="ARBA" id="ARBA00008348"/>
    </source>
</evidence>
<dbReference type="Pfam" id="PF00849">
    <property type="entry name" value="PseudoU_synth_2"/>
    <property type="match status" value="1"/>
</dbReference>
<feature type="region of interest" description="Disordered" evidence="9">
    <location>
        <begin position="273"/>
        <end position="303"/>
    </location>
</feature>
<dbReference type="EMBL" id="CYHH01000002">
    <property type="protein sequence ID" value="CUB05568.1"/>
    <property type="molecule type" value="Genomic_DNA"/>
</dbReference>
<feature type="region of interest" description="Disordered" evidence="9">
    <location>
        <begin position="1"/>
        <end position="34"/>
    </location>
</feature>
<dbReference type="InterPro" id="IPR036986">
    <property type="entry name" value="S4_RNA-bd_sf"/>
</dbReference>
<dbReference type="SUPFAM" id="SSF55120">
    <property type="entry name" value="Pseudouridine synthase"/>
    <property type="match status" value="1"/>
</dbReference>
<dbReference type="Proteomes" id="UP000182108">
    <property type="component" value="Unassembled WGS sequence"/>
</dbReference>
<evidence type="ECO:0000256" key="3">
    <source>
        <dbReference type="ARBA" id="ARBA00022884"/>
    </source>
</evidence>
<dbReference type="InterPro" id="IPR002942">
    <property type="entry name" value="S4_RNA-bd"/>
</dbReference>
<evidence type="ECO:0000256" key="9">
    <source>
        <dbReference type="SAM" id="MobiDB-lite"/>
    </source>
</evidence>
<dbReference type="FunFam" id="3.30.70.580:FF:000009">
    <property type="entry name" value="Pseudouridine synthase"/>
    <property type="match status" value="1"/>
</dbReference>
<sequence length="303" mass="33977">MKTKEVETPRAAPRRTRARKDAPAPAASTEAPRERVQKVLARMGLASRRTIEEWIVQGRVAINDRPAQLGDRVGPGDRIKVDGKLLAWRPGHGVPRVLLYHKPEGEIVSREDPQGRPSVFDRLPALRKGRWIAVGRLDFNTSGLLIFTDDGELANRLMHPRYELEREYAVRLIGELTPQQIEELTGGITLEDGPARFESLVDAGGEGANHWYRVTIKEGRNREVRRMFEALGLTVSRLIRVRYGPVALPPRLRRGMWMELPPETVVQTFGLTPPAKASVPAANGKAPRPRATPRPSPTHRPKR</sequence>
<evidence type="ECO:0000313" key="12">
    <source>
        <dbReference type="Proteomes" id="UP000182108"/>
    </source>
</evidence>
<evidence type="ECO:0000256" key="6">
    <source>
        <dbReference type="ARBA" id="ARBA00037383"/>
    </source>
</evidence>
<comment type="similarity">
    <text evidence="1 8">Belongs to the pseudouridine synthase RsuA family.</text>
</comment>
<proteinExistence type="inferred from homology"/>
<dbReference type="SMART" id="SM00363">
    <property type="entry name" value="S4"/>
    <property type="match status" value="1"/>
</dbReference>
<dbReference type="AlphaFoldDB" id="A0A0K6IR43"/>
<dbReference type="CDD" id="cd02556">
    <property type="entry name" value="PseudoU_synth_RluB"/>
    <property type="match status" value="1"/>
</dbReference>
<keyword evidence="2" id="KW-0698">rRNA processing</keyword>